<sequence>MDDKLKLLIEYFESEVSTLQQLIQEELDAEENYQAASWYQRGLSAAKSELRILHSFNEPFYSQKDRILQRITRFKQKLSEYKEGDENYLKFSTLVKFTEEEYEALSLQDLPPVPDPRPHLFEEAVDKVFKKEIKGVHLIINENSGFRFEIIRKRSQVTVTVPWWIKPKRAEKLDEYQLKRLAQFGFEVKKQPLRLVKSFSLRQKEAEADLKMFLARCYFEILNPHAIKNQGYIEYIH</sequence>
<keyword evidence="2" id="KW-1185">Reference proteome</keyword>
<protein>
    <submittedName>
        <fullName evidence="1">Uncharacterized protein</fullName>
    </submittedName>
</protein>
<dbReference type="Proteomes" id="UP001325680">
    <property type="component" value="Chromosome"/>
</dbReference>
<proteinExistence type="predicted"/>
<dbReference type="RefSeq" id="WP_114789564.1">
    <property type="nucleotide sequence ID" value="NZ_CP139960.1"/>
</dbReference>
<accession>A0ABZ0WCU1</accession>
<evidence type="ECO:0000313" key="1">
    <source>
        <dbReference type="EMBL" id="WQD40180.1"/>
    </source>
</evidence>
<gene>
    <name evidence="1" type="ORF">U0035_08490</name>
</gene>
<evidence type="ECO:0000313" key="2">
    <source>
        <dbReference type="Proteomes" id="UP001325680"/>
    </source>
</evidence>
<name>A0ABZ0WCU1_9BACT</name>
<organism evidence="1 2">
    <name type="scientific">Niabella yanshanensis</name>
    <dbReference type="NCBI Taxonomy" id="577386"/>
    <lineage>
        <taxon>Bacteria</taxon>
        <taxon>Pseudomonadati</taxon>
        <taxon>Bacteroidota</taxon>
        <taxon>Chitinophagia</taxon>
        <taxon>Chitinophagales</taxon>
        <taxon>Chitinophagaceae</taxon>
        <taxon>Niabella</taxon>
    </lineage>
</organism>
<dbReference type="EMBL" id="CP139960">
    <property type="protein sequence ID" value="WQD40180.1"/>
    <property type="molecule type" value="Genomic_DNA"/>
</dbReference>
<reference evidence="1 2" key="1">
    <citation type="submission" date="2023-12" db="EMBL/GenBank/DDBJ databases">
        <title>Genome sequencing and assembly of bacterial species from a model synthetic community.</title>
        <authorList>
            <person name="Hogle S.L."/>
        </authorList>
    </citation>
    <scope>NUCLEOTIDE SEQUENCE [LARGE SCALE GENOMIC DNA]</scope>
    <source>
        <strain evidence="1 2">HAMBI_3031</strain>
    </source>
</reference>